<dbReference type="CDD" id="cd00082">
    <property type="entry name" value="HisKA"/>
    <property type="match status" value="1"/>
</dbReference>
<dbReference type="Gene3D" id="3.30.565.10">
    <property type="entry name" value="Histidine kinase-like ATPase, C-terminal domain"/>
    <property type="match status" value="1"/>
</dbReference>
<dbReference type="SMART" id="SM00086">
    <property type="entry name" value="PAC"/>
    <property type="match status" value="1"/>
</dbReference>
<dbReference type="InterPro" id="IPR036890">
    <property type="entry name" value="HATPase_C_sf"/>
</dbReference>
<dbReference type="RefSeq" id="WP_052446325.1">
    <property type="nucleotide sequence ID" value="NZ_FNGU01000001.1"/>
</dbReference>
<dbReference type="PROSITE" id="PS50113">
    <property type="entry name" value="PAC"/>
    <property type="match status" value="1"/>
</dbReference>
<evidence type="ECO:0000259" key="14">
    <source>
        <dbReference type="PROSITE" id="PS50885"/>
    </source>
</evidence>
<keyword evidence="4" id="KW-1003">Cell membrane</keyword>
<dbReference type="InterPro" id="IPR003594">
    <property type="entry name" value="HATPase_dom"/>
</dbReference>
<dbReference type="Proteomes" id="UP000182146">
    <property type="component" value="Unassembled WGS sequence"/>
</dbReference>
<evidence type="ECO:0000256" key="11">
    <source>
        <dbReference type="SAM" id="Phobius"/>
    </source>
</evidence>
<evidence type="ECO:0000256" key="1">
    <source>
        <dbReference type="ARBA" id="ARBA00000085"/>
    </source>
</evidence>
<dbReference type="Gene3D" id="1.10.287.130">
    <property type="match status" value="1"/>
</dbReference>
<dbReference type="SUPFAM" id="SSF55785">
    <property type="entry name" value="PYP-like sensor domain (PAS domain)"/>
    <property type="match status" value="1"/>
</dbReference>
<evidence type="ECO:0000256" key="8">
    <source>
        <dbReference type="ARBA" id="ARBA00022777"/>
    </source>
</evidence>
<comment type="catalytic activity">
    <reaction evidence="1">
        <text>ATP + protein L-histidine = ADP + protein N-phospho-L-histidine.</text>
        <dbReference type="EC" id="2.7.13.3"/>
    </reaction>
</comment>
<evidence type="ECO:0000259" key="12">
    <source>
        <dbReference type="PROSITE" id="PS50109"/>
    </source>
</evidence>
<dbReference type="InterPro" id="IPR004358">
    <property type="entry name" value="Sig_transdc_His_kin-like_C"/>
</dbReference>
<keyword evidence="5" id="KW-0597">Phosphoprotein</keyword>
<dbReference type="SUPFAM" id="SSF158472">
    <property type="entry name" value="HAMP domain-like"/>
    <property type="match status" value="1"/>
</dbReference>
<feature type="domain" description="Histidine kinase" evidence="12">
    <location>
        <begin position="530"/>
        <end position="768"/>
    </location>
</feature>
<evidence type="ECO:0000256" key="6">
    <source>
        <dbReference type="ARBA" id="ARBA00022679"/>
    </source>
</evidence>
<evidence type="ECO:0000256" key="9">
    <source>
        <dbReference type="ARBA" id="ARBA00022989"/>
    </source>
</evidence>
<dbReference type="OrthoDB" id="9815750at2"/>
<evidence type="ECO:0000259" key="13">
    <source>
        <dbReference type="PROSITE" id="PS50113"/>
    </source>
</evidence>
<dbReference type="Gene3D" id="2.10.70.100">
    <property type="match status" value="1"/>
</dbReference>
<feature type="domain" description="PAC" evidence="13">
    <location>
        <begin position="437"/>
        <end position="489"/>
    </location>
</feature>
<dbReference type="EMBL" id="FNGU01000001">
    <property type="protein sequence ID" value="SDL25103.1"/>
    <property type="molecule type" value="Genomic_DNA"/>
</dbReference>
<evidence type="ECO:0000313" key="16">
    <source>
        <dbReference type="Proteomes" id="UP000182146"/>
    </source>
</evidence>
<evidence type="ECO:0000256" key="3">
    <source>
        <dbReference type="ARBA" id="ARBA00012438"/>
    </source>
</evidence>
<dbReference type="NCBIfam" id="TIGR00229">
    <property type="entry name" value="sensory_box"/>
    <property type="match status" value="1"/>
</dbReference>
<keyword evidence="7 11" id="KW-0812">Transmembrane</keyword>
<dbReference type="InterPro" id="IPR000014">
    <property type="entry name" value="PAS"/>
</dbReference>
<dbReference type="CDD" id="cd12914">
    <property type="entry name" value="PDC1_DGC_like"/>
    <property type="match status" value="1"/>
</dbReference>
<dbReference type="InterPro" id="IPR001610">
    <property type="entry name" value="PAC"/>
</dbReference>
<dbReference type="InterPro" id="IPR005467">
    <property type="entry name" value="His_kinase_dom"/>
</dbReference>
<proteinExistence type="predicted"/>
<dbReference type="AlphaFoldDB" id="A0A1G9IJK8"/>
<protein>
    <recommendedName>
        <fullName evidence="3">histidine kinase</fullName>
        <ecNumber evidence="3">2.7.13.3</ecNumber>
    </recommendedName>
</protein>
<dbReference type="InterPro" id="IPR003661">
    <property type="entry name" value="HisK_dim/P_dom"/>
</dbReference>
<dbReference type="STRING" id="392333.SAMN05660860_00151"/>
<dbReference type="InterPro" id="IPR036097">
    <property type="entry name" value="HisK_dim/P_sf"/>
</dbReference>
<dbReference type="SUPFAM" id="SSF47384">
    <property type="entry name" value="Homodimeric domain of signal transducing histidine kinase"/>
    <property type="match status" value="1"/>
</dbReference>
<evidence type="ECO:0000256" key="2">
    <source>
        <dbReference type="ARBA" id="ARBA00004651"/>
    </source>
</evidence>
<dbReference type="SUPFAM" id="SSF55874">
    <property type="entry name" value="ATPase domain of HSP90 chaperone/DNA topoisomerase II/histidine kinase"/>
    <property type="match status" value="1"/>
</dbReference>
<dbReference type="GO" id="GO:0000155">
    <property type="term" value="F:phosphorelay sensor kinase activity"/>
    <property type="evidence" value="ECO:0007669"/>
    <property type="project" value="InterPro"/>
</dbReference>
<dbReference type="SMART" id="SM00388">
    <property type="entry name" value="HisKA"/>
    <property type="match status" value="1"/>
</dbReference>
<dbReference type="PROSITE" id="PS50109">
    <property type="entry name" value="HIS_KIN"/>
    <property type="match status" value="1"/>
</dbReference>
<dbReference type="GO" id="GO:0005886">
    <property type="term" value="C:plasma membrane"/>
    <property type="evidence" value="ECO:0007669"/>
    <property type="project" value="UniProtKB-SubCell"/>
</dbReference>
<dbReference type="CDD" id="cd18774">
    <property type="entry name" value="PDC2_HK_sensor"/>
    <property type="match status" value="1"/>
</dbReference>
<dbReference type="SMART" id="SM00304">
    <property type="entry name" value="HAMP"/>
    <property type="match status" value="1"/>
</dbReference>
<dbReference type="InterPro" id="IPR000700">
    <property type="entry name" value="PAS-assoc_C"/>
</dbReference>
<accession>A0A1G9IJK8</accession>
<name>A0A1G9IJK8_9BACT</name>
<evidence type="ECO:0000256" key="4">
    <source>
        <dbReference type="ARBA" id="ARBA00022475"/>
    </source>
</evidence>
<feature type="transmembrane region" description="Helical" evidence="11">
    <location>
        <begin position="282"/>
        <end position="303"/>
    </location>
</feature>
<dbReference type="Pfam" id="PF02743">
    <property type="entry name" value="dCache_1"/>
    <property type="match status" value="1"/>
</dbReference>
<dbReference type="PANTHER" id="PTHR43065:SF50">
    <property type="entry name" value="HISTIDINE KINASE"/>
    <property type="match status" value="1"/>
</dbReference>
<dbReference type="InterPro" id="IPR013655">
    <property type="entry name" value="PAS_fold_3"/>
</dbReference>
<dbReference type="InterPro" id="IPR035965">
    <property type="entry name" value="PAS-like_dom_sf"/>
</dbReference>
<dbReference type="Pfam" id="PF08447">
    <property type="entry name" value="PAS_3"/>
    <property type="match status" value="1"/>
</dbReference>
<feature type="domain" description="HAMP" evidence="14">
    <location>
        <begin position="304"/>
        <end position="357"/>
    </location>
</feature>
<evidence type="ECO:0000313" key="15">
    <source>
        <dbReference type="EMBL" id="SDL25103.1"/>
    </source>
</evidence>
<dbReference type="Gene3D" id="6.10.340.10">
    <property type="match status" value="1"/>
</dbReference>
<dbReference type="CDD" id="cd00130">
    <property type="entry name" value="PAS"/>
    <property type="match status" value="1"/>
</dbReference>
<dbReference type="Pfam" id="PF02518">
    <property type="entry name" value="HATPase_c"/>
    <property type="match status" value="1"/>
</dbReference>
<dbReference type="PRINTS" id="PR00344">
    <property type="entry name" value="BCTRLSENSOR"/>
</dbReference>
<dbReference type="PROSITE" id="PS50885">
    <property type="entry name" value="HAMP"/>
    <property type="match status" value="1"/>
</dbReference>
<dbReference type="PANTHER" id="PTHR43065">
    <property type="entry name" value="SENSOR HISTIDINE KINASE"/>
    <property type="match status" value="1"/>
</dbReference>
<dbReference type="InterPro" id="IPR003660">
    <property type="entry name" value="HAMP_dom"/>
</dbReference>
<comment type="subcellular location">
    <subcellularLocation>
        <location evidence="2">Cell membrane</location>
        <topology evidence="2">Multi-pass membrane protein</topology>
    </subcellularLocation>
</comment>
<evidence type="ECO:0000256" key="7">
    <source>
        <dbReference type="ARBA" id="ARBA00022692"/>
    </source>
</evidence>
<dbReference type="SMART" id="SM00387">
    <property type="entry name" value="HATPase_c"/>
    <property type="match status" value="1"/>
</dbReference>
<dbReference type="InterPro" id="IPR033479">
    <property type="entry name" value="dCache_1"/>
</dbReference>
<reference evidence="15 16" key="1">
    <citation type="submission" date="2016-10" db="EMBL/GenBank/DDBJ databases">
        <authorList>
            <person name="de Groot N.N."/>
        </authorList>
    </citation>
    <scope>NUCLEOTIDE SEQUENCE [LARGE SCALE GENOMIC DNA]</scope>
    <source>
        <strain evidence="15 16">DSM 17813</strain>
    </source>
</reference>
<keyword evidence="8 15" id="KW-0418">Kinase</keyword>
<evidence type="ECO:0000256" key="5">
    <source>
        <dbReference type="ARBA" id="ARBA00022553"/>
    </source>
</evidence>
<sequence>MKSMSIQARLTLAVSLLLVVALGLLGWGALAYFEKAFQRTIAAHQYGLVAALGGEIDEELRLAHRGLTAMAKTFPRDFAGAQDYIARQSFAQSLFENGLALLSPDGRLFAIEPFEAEMFERDFSHREYLQETLRTGQGLISKPFHTLRAHGRPIVMLTAPIFDDEGAIWGVLLGSLDLTRDNVLGKLTHARVGKTGYLFLFASDRTMIMHPDLSRIMQRDVPPGVNPLFDRALEGFEGSGETVNSRGVPMLVSYKQLQATDWILGATTPLAEAYAPIKRARLVLLLSIAAVALLSIGLVWLVARRLTAPLRDLTRHVKDMGDKQAEARMFTWASADEIGTLGAAFNHLVTEIDREAAALQRSEALLCEAQRMARMGHWEMDSASGGIQWSAQLYRILGVSSEQPPLNREEYLSRVHPEDRPWVQSTVAAALNGGGSFVMEHRILRPDGDVRLVHSETQFYRDAQGRTQRLFGTIQDITERKRSEVELQELLAAMAAKNLQIEQAYAELKTTQSYLQQQEKMASIGQLAAGVAHEINNPLGYISSNLGTLEKYLGRLTEYLALLEQGLSDGGADLAQRRDALKIPHILEDLPLLLGECREGTARVTKIVQDLKTFSRLDDGETVPADLRECLESAVNIAWNEIKYKAELVRDYEDLPPLMCRPRQLSQVFMNLLVNAAQAMERQGTIRLSSRREGAWVCIAVRDEGRGIAPEHFGRLFDPFFTTKEVGQGTGLGLSIAYEIVKNHGGEIHVESRVGEGSTFTVRLPLAQVGAELEVLEANEGISV</sequence>
<gene>
    <name evidence="15" type="ORF">SAMN05660860_00151</name>
</gene>
<dbReference type="Gene3D" id="3.30.450.20">
    <property type="entry name" value="PAS domain"/>
    <property type="match status" value="2"/>
</dbReference>
<keyword evidence="10 11" id="KW-0472">Membrane</keyword>
<evidence type="ECO:0000256" key="10">
    <source>
        <dbReference type="ARBA" id="ARBA00023136"/>
    </source>
</evidence>
<keyword evidence="9 11" id="KW-1133">Transmembrane helix</keyword>
<keyword evidence="6" id="KW-0808">Transferase</keyword>
<dbReference type="Pfam" id="PF00672">
    <property type="entry name" value="HAMP"/>
    <property type="match status" value="1"/>
</dbReference>
<organism evidence="15 16">
    <name type="scientific">Geoalkalibacter ferrihydriticus</name>
    <dbReference type="NCBI Taxonomy" id="392333"/>
    <lineage>
        <taxon>Bacteria</taxon>
        <taxon>Pseudomonadati</taxon>
        <taxon>Thermodesulfobacteriota</taxon>
        <taxon>Desulfuromonadia</taxon>
        <taxon>Desulfuromonadales</taxon>
        <taxon>Geoalkalibacteraceae</taxon>
        <taxon>Geoalkalibacter</taxon>
    </lineage>
</organism>
<dbReference type="CDD" id="cd06225">
    <property type="entry name" value="HAMP"/>
    <property type="match status" value="1"/>
</dbReference>
<dbReference type="EC" id="2.7.13.3" evidence="3"/>